<sequence length="53" mass="5877">PSLLDEIISLLCKCTLSLMAANASKSRRNVSRAPSTVQWNIYMQESLFSGVFV</sequence>
<proteinExistence type="predicted"/>
<name>A0AAY4DSJ0_9TELE</name>
<keyword evidence="2" id="KW-1185">Reference proteome</keyword>
<reference evidence="1" key="3">
    <citation type="submission" date="2025-09" db="UniProtKB">
        <authorList>
            <consortium name="Ensembl"/>
        </authorList>
    </citation>
    <scope>IDENTIFICATION</scope>
</reference>
<reference evidence="1 2" key="1">
    <citation type="submission" date="2020-06" db="EMBL/GenBank/DDBJ databases">
        <authorList>
            <consortium name="Wellcome Sanger Institute Data Sharing"/>
        </authorList>
    </citation>
    <scope>NUCLEOTIDE SEQUENCE [LARGE SCALE GENOMIC DNA]</scope>
</reference>
<evidence type="ECO:0000313" key="2">
    <source>
        <dbReference type="Proteomes" id="UP000694580"/>
    </source>
</evidence>
<accession>A0AAY4DSJ0</accession>
<dbReference type="Ensembl" id="ENSDCDT00010058535.1">
    <property type="protein sequence ID" value="ENSDCDP00010048204.1"/>
    <property type="gene ID" value="ENSDCDG00010029088.1"/>
</dbReference>
<organism evidence="1 2">
    <name type="scientific">Denticeps clupeoides</name>
    <name type="common">denticle herring</name>
    <dbReference type="NCBI Taxonomy" id="299321"/>
    <lineage>
        <taxon>Eukaryota</taxon>
        <taxon>Metazoa</taxon>
        <taxon>Chordata</taxon>
        <taxon>Craniata</taxon>
        <taxon>Vertebrata</taxon>
        <taxon>Euteleostomi</taxon>
        <taxon>Actinopterygii</taxon>
        <taxon>Neopterygii</taxon>
        <taxon>Teleostei</taxon>
        <taxon>Clupei</taxon>
        <taxon>Clupeiformes</taxon>
        <taxon>Denticipitoidei</taxon>
        <taxon>Denticipitidae</taxon>
        <taxon>Denticeps</taxon>
    </lineage>
</organism>
<evidence type="ECO:0000313" key="1">
    <source>
        <dbReference type="Ensembl" id="ENSDCDP00010048204.1"/>
    </source>
</evidence>
<protein>
    <submittedName>
        <fullName evidence="1">Uncharacterized protein</fullName>
    </submittedName>
</protein>
<dbReference type="AlphaFoldDB" id="A0AAY4DSJ0"/>
<dbReference type="Proteomes" id="UP000694580">
    <property type="component" value="Chromosome 11"/>
</dbReference>
<reference evidence="1" key="2">
    <citation type="submission" date="2025-08" db="UniProtKB">
        <authorList>
            <consortium name="Ensembl"/>
        </authorList>
    </citation>
    <scope>IDENTIFICATION</scope>
</reference>